<organism evidence="2 3">
    <name type="scientific">Suillus subaureus</name>
    <dbReference type="NCBI Taxonomy" id="48587"/>
    <lineage>
        <taxon>Eukaryota</taxon>
        <taxon>Fungi</taxon>
        <taxon>Dikarya</taxon>
        <taxon>Basidiomycota</taxon>
        <taxon>Agaricomycotina</taxon>
        <taxon>Agaricomycetes</taxon>
        <taxon>Agaricomycetidae</taxon>
        <taxon>Boletales</taxon>
        <taxon>Suillineae</taxon>
        <taxon>Suillaceae</taxon>
        <taxon>Suillus</taxon>
    </lineage>
</organism>
<dbReference type="AlphaFoldDB" id="A0A9P7EQV7"/>
<accession>A0A9P7EQV7</accession>
<keyword evidence="3" id="KW-1185">Reference proteome</keyword>
<gene>
    <name evidence="2" type="ORF">BJ212DRAFT_57223</name>
</gene>
<sequence>MGFKLSIKANILVTWQVLFALEVFSSSAATLQRPISPISLEYSMLLLQLMSSSAASINPYDAWLLSLLVITSNLVRLSRTRKHTLV</sequence>
<dbReference type="Proteomes" id="UP000807769">
    <property type="component" value="Unassembled WGS sequence"/>
</dbReference>
<comment type="caution">
    <text evidence="2">The sequence shown here is derived from an EMBL/GenBank/DDBJ whole genome shotgun (WGS) entry which is preliminary data.</text>
</comment>
<dbReference type="GeneID" id="64637558"/>
<dbReference type="RefSeq" id="XP_041200360.1">
    <property type="nucleotide sequence ID" value="XM_041343542.1"/>
</dbReference>
<evidence type="ECO:0008006" key="4">
    <source>
        <dbReference type="Google" id="ProtNLM"/>
    </source>
</evidence>
<reference evidence="2" key="1">
    <citation type="journal article" date="2020" name="New Phytol.">
        <title>Comparative genomics reveals dynamic genome evolution in host specialist ectomycorrhizal fungi.</title>
        <authorList>
            <person name="Lofgren L.A."/>
            <person name="Nguyen N.H."/>
            <person name="Vilgalys R."/>
            <person name="Ruytinx J."/>
            <person name="Liao H.L."/>
            <person name="Branco S."/>
            <person name="Kuo A."/>
            <person name="LaButti K."/>
            <person name="Lipzen A."/>
            <person name="Andreopoulos W."/>
            <person name="Pangilinan J."/>
            <person name="Riley R."/>
            <person name="Hundley H."/>
            <person name="Na H."/>
            <person name="Barry K."/>
            <person name="Grigoriev I.V."/>
            <person name="Stajich J.E."/>
            <person name="Kennedy P.G."/>
        </authorList>
    </citation>
    <scope>NUCLEOTIDE SEQUENCE</scope>
    <source>
        <strain evidence="2">MN1</strain>
    </source>
</reference>
<dbReference type="EMBL" id="JABBWG010000001">
    <property type="protein sequence ID" value="KAG1827513.1"/>
    <property type="molecule type" value="Genomic_DNA"/>
</dbReference>
<feature type="signal peptide" evidence="1">
    <location>
        <begin position="1"/>
        <end position="28"/>
    </location>
</feature>
<protein>
    <recommendedName>
        <fullName evidence="4">Secreted protein</fullName>
    </recommendedName>
</protein>
<proteinExistence type="predicted"/>
<evidence type="ECO:0000313" key="2">
    <source>
        <dbReference type="EMBL" id="KAG1827513.1"/>
    </source>
</evidence>
<evidence type="ECO:0000256" key="1">
    <source>
        <dbReference type="SAM" id="SignalP"/>
    </source>
</evidence>
<evidence type="ECO:0000313" key="3">
    <source>
        <dbReference type="Proteomes" id="UP000807769"/>
    </source>
</evidence>
<name>A0A9P7EQV7_9AGAM</name>
<keyword evidence="1" id="KW-0732">Signal</keyword>
<feature type="chain" id="PRO_5040296369" description="Secreted protein" evidence="1">
    <location>
        <begin position="29"/>
        <end position="86"/>
    </location>
</feature>